<sequence length="98" mass="10324">MIFLNERFPTAVRATGTGLSWNAGYALRGMTPTLVTLLSPEVGHIPIRVTIACVVVTVLFLAGAAIAPETRGRDVRDVHGPDDVGSTVPATRAEARPS</sequence>
<organism evidence="3 4">
    <name type="scientific">Pseudonocardia parietis</name>
    <dbReference type="NCBI Taxonomy" id="570936"/>
    <lineage>
        <taxon>Bacteria</taxon>
        <taxon>Bacillati</taxon>
        <taxon>Actinomycetota</taxon>
        <taxon>Actinomycetes</taxon>
        <taxon>Pseudonocardiales</taxon>
        <taxon>Pseudonocardiaceae</taxon>
        <taxon>Pseudonocardia</taxon>
    </lineage>
</organism>
<reference evidence="3 4" key="1">
    <citation type="submission" date="2021-03" db="EMBL/GenBank/DDBJ databases">
        <title>Sequencing the genomes of 1000 actinobacteria strains.</title>
        <authorList>
            <person name="Klenk H.-P."/>
        </authorList>
    </citation>
    <scope>NUCLEOTIDE SEQUENCE [LARGE SCALE GENOMIC DNA]</scope>
    <source>
        <strain evidence="3 4">DSM 45256</strain>
    </source>
</reference>
<evidence type="ECO:0000256" key="2">
    <source>
        <dbReference type="SAM" id="Phobius"/>
    </source>
</evidence>
<dbReference type="RefSeq" id="WP_210025070.1">
    <property type="nucleotide sequence ID" value="NZ_JAGINU010000001.1"/>
</dbReference>
<accession>A0ABS4VMH1</accession>
<evidence type="ECO:0008006" key="5">
    <source>
        <dbReference type="Google" id="ProtNLM"/>
    </source>
</evidence>
<dbReference type="InterPro" id="IPR036259">
    <property type="entry name" value="MFS_trans_sf"/>
</dbReference>
<gene>
    <name evidence="3" type="ORF">JOF36_000815</name>
</gene>
<dbReference type="Proteomes" id="UP001519295">
    <property type="component" value="Unassembled WGS sequence"/>
</dbReference>
<keyword evidence="4" id="KW-1185">Reference proteome</keyword>
<evidence type="ECO:0000256" key="1">
    <source>
        <dbReference type="SAM" id="MobiDB-lite"/>
    </source>
</evidence>
<dbReference type="EMBL" id="JAGINU010000001">
    <property type="protein sequence ID" value="MBP2365119.1"/>
    <property type="molecule type" value="Genomic_DNA"/>
</dbReference>
<name>A0ABS4VMH1_9PSEU</name>
<evidence type="ECO:0000313" key="4">
    <source>
        <dbReference type="Proteomes" id="UP001519295"/>
    </source>
</evidence>
<feature type="transmembrane region" description="Helical" evidence="2">
    <location>
        <begin position="45"/>
        <end position="67"/>
    </location>
</feature>
<keyword evidence="2" id="KW-0812">Transmembrane</keyword>
<keyword evidence="2" id="KW-1133">Transmembrane helix</keyword>
<feature type="compositionally biased region" description="Basic and acidic residues" evidence="1">
    <location>
        <begin position="72"/>
        <end position="82"/>
    </location>
</feature>
<protein>
    <recommendedName>
        <fullName evidence="5">Sugar transport protein</fullName>
    </recommendedName>
</protein>
<comment type="caution">
    <text evidence="3">The sequence shown here is derived from an EMBL/GenBank/DDBJ whole genome shotgun (WGS) entry which is preliminary data.</text>
</comment>
<evidence type="ECO:0000313" key="3">
    <source>
        <dbReference type="EMBL" id="MBP2365119.1"/>
    </source>
</evidence>
<keyword evidence="2" id="KW-0472">Membrane</keyword>
<dbReference type="SUPFAM" id="SSF103473">
    <property type="entry name" value="MFS general substrate transporter"/>
    <property type="match status" value="1"/>
</dbReference>
<dbReference type="Gene3D" id="1.20.1250.20">
    <property type="entry name" value="MFS general substrate transporter like domains"/>
    <property type="match status" value="1"/>
</dbReference>
<proteinExistence type="predicted"/>
<feature type="region of interest" description="Disordered" evidence="1">
    <location>
        <begin position="72"/>
        <end position="98"/>
    </location>
</feature>